<gene>
    <name evidence="8" type="primary">MED4</name>
    <name evidence="10" type="ORF">METBIDRAFT_47509</name>
</gene>
<comment type="similarity">
    <text evidence="2 8">Belongs to the Mediator complex subunit 4 family.</text>
</comment>
<protein>
    <recommendedName>
        <fullName evidence="3 8">Mediator of RNA polymerase II transcription subunit 4</fullName>
    </recommendedName>
    <alternativeName>
        <fullName evidence="7 8">Mediator complex subunit 4</fullName>
    </alternativeName>
</protein>
<feature type="compositionally biased region" description="Acidic residues" evidence="9">
    <location>
        <begin position="309"/>
        <end position="321"/>
    </location>
</feature>
<dbReference type="InterPro" id="IPR019258">
    <property type="entry name" value="Mediator_Med4"/>
</dbReference>
<keyword evidence="11" id="KW-1185">Reference proteome</keyword>
<keyword evidence="5 8" id="KW-0804">Transcription</keyword>
<feature type="region of interest" description="Disordered" evidence="9">
    <location>
        <begin position="21"/>
        <end position="57"/>
    </location>
</feature>
<dbReference type="GO" id="GO:0070847">
    <property type="term" value="C:core mediator complex"/>
    <property type="evidence" value="ECO:0007669"/>
    <property type="project" value="TreeGrafter"/>
</dbReference>
<comment type="caution">
    <text evidence="10">The sequence shown here is derived from an EMBL/GenBank/DDBJ whole genome shotgun (WGS) entry which is preliminary data.</text>
</comment>
<evidence type="ECO:0000256" key="5">
    <source>
        <dbReference type="ARBA" id="ARBA00023163"/>
    </source>
</evidence>
<evidence type="ECO:0000313" key="11">
    <source>
        <dbReference type="Proteomes" id="UP000092555"/>
    </source>
</evidence>
<evidence type="ECO:0000313" key="10">
    <source>
        <dbReference type="EMBL" id="OBA19010.1"/>
    </source>
</evidence>
<accession>A0A1A0H4Y5</accession>
<evidence type="ECO:0000256" key="7">
    <source>
        <dbReference type="ARBA" id="ARBA00031257"/>
    </source>
</evidence>
<dbReference type="STRING" id="869754.A0A1A0H4Y5"/>
<sequence>MFPHKRDQSFISTPVSRVGSSARLNQLSGQTGSRPSSRPATPGAYVTSSLNPARNVPVTSNNSRLQLAGLENLQIEQVPVVENLRRFEASFNQLSQLITSFKETGLVSEVNNLIEIEREISEGLCALEPHHNLGVEIQALTKVNKELDTHSKGILKELISCRSKLQKLPKLPAAQGNAQKLNDVDVQTVLDYAMKLAKFSKAPATVLSQFIHPNNYIWPAEDALRRGMLAMASIKPEELIQAEIGHQSQPERVPLHYSSDLDVAMEDVDVATEKELSNKKEVPPKPIGASSVDASEQVRKPATATLDLDLFDPEDDDDDSD</sequence>
<evidence type="ECO:0000256" key="2">
    <source>
        <dbReference type="ARBA" id="ARBA00009626"/>
    </source>
</evidence>
<comment type="function">
    <text evidence="8">Component of the Mediator complex, a coactivator involved in the regulated transcription of nearly all RNA polymerase II-dependent genes. Mediator functions as a bridge to convey information from gene-specific regulatory proteins to the basal RNA polymerase II transcription machinery. Mediator is recruited to promoters by direct interactions with regulatory proteins and serves as a scaffold for the assembly of a functional preinitiation complex with RNA polymerase II and the general transcription factors.</text>
</comment>
<name>A0A1A0H4Y5_9ASCO</name>
<evidence type="ECO:0000256" key="4">
    <source>
        <dbReference type="ARBA" id="ARBA00023015"/>
    </source>
</evidence>
<keyword evidence="8" id="KW-0010">Activator</keyword>
<dbReference type="PANTHER" id="PTHR13208:SF2">
    <property type="entry name" value="MEDIATOR OF RNA POLYMERASE II TRANSCRIPTION SUBUNIT 4"/>
    <property type="match status" value="1"/>
</dbReference>
<comment type="subcellular location">
    <subcellularLocation>
        <location evidence="1 8">Nucleus</location>
    </subcellularLocation>
</comment>
<dbReference type="AlphaFoldDB" id="A0A1A0H4Y5"/>
<organism evidence="10 11">
    <name type="scientific">Metschnikowia bicuspidata var. bicuspidata NRRL YB-4993</name>
    <dbReference type="NCBI Taxonomy" id="869754"/>
    <lineage>
        <taxon>Eukaryota</taxon>
        <taxon>Fungi</taxon>
        <taxon>Dikarya</taxon>
        <taxon>Ascomycota</taxon>
        <taxon>Saccharomycotina</taxon>
        <taxon>Pichiomycetes</taxon>
        <taxon>Metschnikowiaceae</taxon>
        <taxon>Metschnikowia</taxon>
    </lineage>
</organism>
<reference evidence="10 11" key="1">
    <citation type="submission" date="2016-05" db="EMBL/GenBank/DDBJ databases">
        <title>Comparative genomics of biotechnologically important yeasts.</title>
        <authorList>
            <consortium name="DOE Joint Genome Institute"/>
            <person name="Riley R."/>
            <person name="Haridas S."/>
            <person name="Wolfe K.H."/>
            <person name="Lopes M.R."/>
            <person name="Hittinger C.T."/>
            <person name="Goker M."/>
            <person name="Salamov A."/>
            <person name="Wisecaver J."/>
            <person name="Long T.M."/>
            <person name="Aerts A.L."/>
            <person name="Barry K."/>
            <person name="Choi C."/>
            <person name="Clum A."/>
            <person name="Coughlan A.Y."/>
            <person name="Deshpande S."/>
            <person name="Douglass A.P."/>
            <person name="Hanson S.J."/>
            <person name="Klenk H.-P."/>
            <person name="LaButti K."/>
            <person name="Lapidus A."/>
            <person name="Lindquist E."/>
            <person name="Lipzen A."/>
            <person name="Meier-kolthoff J.P."/>
            <person name="Ohm R.A."/>
            <person name="Otillar R.P."/>
            <person name="Pangilinan J."/>
            <person name="Peng Y."/>
            <person name="Rokas A."/>
            <person name="Rosa C.A."/>
            <person name="Scheuner C."/>
            <person name="Sibirny A.A."/>
            <person name="Slot J.C."/>
            <person name="Stielow J.B."/>
            <person name="Sun H."/>
            <person name="Kurtzman C.P."/>
            <person name="Blackwell M."/>
            <person name="Grigoriev I.V."/>
            <person name="Jeffries T.W."/>
        </authorList>
    </citation>
    <scope>NUCLEOTIDE SEQUENCE [LARGE SCALE GENOMIC DNA]</scope>
    <source>
        <strain evidence="10 11">NRRL YB-4993</strain>
    </source>
</reference>
<feature type="region of interest" description="Disordered" evidence="9">
    <location>
        <begin position="272"/>
        <end position="321"/>
    </location>
</feature>
<comment type="subunit">
    <text evidence="8">Component of the Mediator complex.</text>
</comment>
<evidence type="ECO:0000256" key="1">
    <source>
        <dbReference type="ARBA" id="ARBA00004123"/>
    </source>
</evidence>
<feature type="compositionally biased region" description="Basic and acidic residues" evidence="9">
    <location>
        <begin position="272"/>
        <end position="283"/>
    </location>
</feature>
<dbReference type="Proteomes" id="UP000092555">
    <property type="component" value="Unassembled WGS sequence"/>
</dbReference>
<proteinExistence type="inferred from homology"/>
<evidence type="ECO:0000256" key="6">
    <source>
        <dbReference type="ARBA" id="ARBA00023242"/>
    </source>
</evidence>
<feature type="compositionally biased region" description="Polar residues" evidence="9">
    <location>
        <begin position="46"/>
        <end position="57"/>
    </location>
</feature>
<dbReference type="GeneID" id="30031155"/>
<evidence type="ECO:0000256" key="3">
    <source>
        <dbReference type="ARBA" id="ARBA00020629"/>
    </source>
</evidence>
<dbReference type="GO" id="GO:0006357">
    <property type="term" value="P:regulation of transcription by RNA polymerase II"/>
    <property type="evidence" value="ECO:0007669"/>
    <property type="project" value="InterPro"/>
</dbReference>
<dbReference type="RefSeq" id="XP_018709545.1">
    <property type="nucleotide sequence ID" value="XM_018858179.1"/>
</dbReference>
<dbReference type="EMBL" id="LXTC01000008">
    <property type="protein sequence ID" value="OBA19010.1"/>
    <property type="molecule type" value="Genomic_DNA"/>
</dbReference>
<keyword evidence="4 8" id="KW-0805">Transcription regulation</keyword>
<dbReference type="Pfam" id="PF10018">
    <property type="entry name" value="Med4"/>
    <property type="match status" value="1"/>
</dbReference>
<dbReference type="OrthoDB" id="1929813at2759"/>
<dbReference type="GO" id="GO:0016592">
    <property type="term" value="C:mediator complex"/>
    <property type="evidence" value="ECO:0007669"/>
    <property type="project" value="InterPro"/>
</dbReference>
<feature type="compositionally biased region" description="Polar residues" evidence="9">
    <location>
        <begin position="21"/>
        <end position="39"/>
    </location>
</feature>
<dbReference type="GO" id="GO:0003712">
    <property type="term" value="F:transcription coregulator activity"/>
    <property type="evidence" value="ECO:0007669"/>
    <property type="project" value="InterPro"/>
</dbReference>
<evidence type="ECO:0000256" key="9">
    <source>
        <dbReference type="SAM" id="MobiDB-lite"/>
    </source>
</evidence>
<evidence type="ECO:0000256" key="8">
    <source>
        <dbReference type="RuleBase" id="RU364141"/>
    </source>
</evidence>
<dbReference type="PANTHER" id="PTHR13208">
    <property type="entry name" value="MEDIATOR OF RNA POLYMERASE II TRANSCRIPTION SUBUNIT 4"/>
    <property type="match status" value="1"/>
</dbReference>
<keyword evidence="6 8" id="KW-0539">Nucleus</keyword>